<keyword evidence="2" id="KW-1185">Reference proteome</keyword>
<evidence type="ECO:0000313" key="2">
    <source>
        <dbReference type="Proteomes" id="UP001314170"/>
    </source>
</evidence>
<sequence>MHAKKRSRWGMSHVYEEEWLDVQWSYEELPNGHASSYKEELLFRGKVEAWVYSYAVRVSVGKGEVTSESSKEEAIEGL</sequence>
<reference evidence="1 2" key="1">
    <citation type="submission" date="2024-01" db="EMBL/GenBank/DDBJ databases">
        <authorList>
            <person name="Waweru B."/>
        </authorList>
    </citation>
    <scope>NUCLEOTIDE SEQUENCE [LARGE SCALE GENOMIC DNA]</scope>
</reference>
<dbReference type="AlphaFoldDB" id="A0AAV1RGV8"/>
<evidence type="ECO:0000313" key="1">
    <source>
        <dbReference type="EMBL" id="CAK7334599.1"/>
    </source>
</evidence>
<accession>A0AAV1RGV8</accession>
<dbReference type="Proteomes" id="UP001314170">
    <property type="component" value="Unassembled WGS sequence"/>
</dbReference>
<protein>
    <submittedName>
        <fullName evidence="1">Uncharacterized protein</fullName>
    </submittedName>
</protein>
<proteinExistence type="predicted"/>
<organism evidence="1 2">
    <name type="scientific">Dovyalis caffra</name>
    <dbReference type="NCBI Taxonomy" id="77055"/>
    <lineage>
        <taxon>Eukaryota</taxon>
        <taxon>Viridiplantae</taxon>
        <taxon>Streptophyta</taxon>
        <taxon>Embryophyta</taxon>
        <taxon>Tracheophyta</taxon>
        <taxon>Spermatophyta</taxon>
        <taxon>Magnoliopsida</taxon>
        <taxon>eudicotyledons</taxon>
        <taxon>Gunneridae</taxon>
        <taxon>Pentapetalae</taxon>
        <taxon>rosids</taxon>
        <taxon>fabids</taxon>
        <taxon>Malpighiales</taxon>
        <taxon>Salicaceae</taxon>
        <taxon>Flacourtieae</taxon>
        <taxon>Dovyalis</taxon>
    </lineage>
</organism>
<dbReference type="EMBL" id="CAWUPB010000950">
    <property type="protein sequence ID" value="CAK7334599.1"/>
    <property type="molecule type" value="Genomic_DNA"/>
</dbReference>
<comment type="caution">
    <text evidence="1">The sequence shown here is derived from an EMBL/GenBank/DDBJ whole genome shotgun (WGS) entry which is preliminary data.</text>
</comment>
<gene>
    <name evidence="1" type="ORF">DCAF_LOCUS10002</name>
</gene>
<name>A0AAV1RGV8_9ROSI</name>